<evidence type="ECO:0000313" key="2">
    <source>
        <dbReference type="EMBL" id="SHI41661.1"/>
    </source>
</evidence>
<evidence type="ECO:0000313" key="3">
    <source>
        <dbReference type="Proteomes" id="UP000184225"/>
    </source>
</evidence>
<accession>A0A1M6AZ04</accession>
<keyword evidence="3" id="KW-1185">Reference proteome</keyword>
<dbReference type="OrthoDB" id="9811416at2"/>
<proteinExistence type="predicted"/>
<dbReference type="STRING" id="579105.SAMN04488096_101515"/>
<dbReference type="InterPro" id="IPR005565">
    <property type="entry name" value="Hemolysn_activator_HlyB_C"/>
</dbReference>
<reference evidence="2 3" key="1">
    <citation type="submission" date="2016-11" db="EMBL/GenBank/DDBJ databases">
        <authorList>
            <person name="Jaros S."/>
            <person name="Januszkiewicz K."/>
            <person name="Wedrychowicz H."/>
        </authorList>
    </citation>
    <scope>NUCLEOTIDE SEQUENCE [LARGE SCALE GENOMIC DNA]</scope>
    <source>
        <strain evidence="2 3">DSM 21425</strain>
    </source>
</reference>
<organism evidence="2 3">
    <name type="scientific">Mesonia phycicola</name>
    <dbReference type="NCBI Taxonomy" id="579105"/>
    <lineage>
        <taxon>Bacteria</taxon>
        <taxon>Pseudomonadati</taxon>
        <taxon>Bacteroidota</taxon>
        <taxon>Flavobacteriia</taxon>
        <taxon>Flavobacteriales</taxon>
        <taxon>Flavobacteriaceae</taxon>
        <taxon>Mesonia</taxon>
    </lineage>
</organism>
<protein>
    <submittedName>
        <fullName evidence="2">Surface antigen</fullName>
    </submittedName>
</protein>
<gene>
    <name evidence="2" type="ORF">SAMN04488096_101515</name>
</gene>
<dbReference type="RefSeq" id="WP_084112749.1">
    <property type="nucleotide sequence ID" value="NZ_FQYY01000001.1"/>
</dbReference>
<sequence length="275" mass="31699">MEIEYKNSGEDYSLFKAQATLPFIFNTPLNIETSISLTKQDSTFIKNKQTAGLSFWATTKTKASINYQTETSNYLLTQNTTDITNYQDYEKKSINTEILYTKKSSITLFKNQTSIKAAISVSEREIENKTTKQQEISLEFEKNFKLNNRSHIYIANQSKILLSKNYLDNELYWIGGINSIRGFEENSLTSNKYAIFNTEYRYILDNNLYTNTVFDFGRIENENQNQKNNVYAIGFGLGLKTKNGLLKLIFANGKTNNQNFDFNNTKAHLSLTTIF</sequence>
<evidence type="ECO:0000259" key="1">
    <source>
        <dbReference type="Pfam" id="PF03865"/>
    </source>
</evidence>
<dbReference type="EMBL" id="FQYY01000001">
    <property type="protein sequence ID" value="SHI41661.1"/>
    <property type="molecule type" value="Genomic_DNA"/>
</dbReference>
<dbReference type="Pfam" id="PF03865">
    <property type="entry name" value="ShlB"/>
    <property type="match status" value="1"/>
</dbReference>
<dbReference type="Gene3D" id="2.40.160.50">
    <property type="entry name" value="membrane protein fhac: a member of the omp85/tpsb transporter family"/>
    <property type="match status" value="1"/>
</dbReference>
<feature type="domain" description="Haemolysin activator HlyB C-terminal" evidence="1">
    <location>
        <begin position="55"/>
        <end position="240"/>
    </location>
</feature>
<name>A0A1M6AZ04_9FLAO</name>
<dbReference type="Proteomes" id="UP000184225">
    <property type="component" value="Unassembled WGS sequence"/>
</dbReference>
<dbReference type="AlphaFoldDB" id="A0A1M6AZ04"/>